<protein>
    <recommendedName>
        <fullName evidence="3">DUF4494 domain-containing protein</fullName>
    </recommendedName>
</protein>
<evidence type="ECO:0000313" key="1">
    <source>
        <dbReference type="EMBL" id="SCM56281.1"/>
    </source>
</evidence>
<proteinExistence type="predicted"/>
<dbReference type="Pfam" id="PF14902">
    <property type="entry name" value="DUF4494"/>
    <property type="match status" value="1"/>
</dbReference>
<dbReference type="Proteomes" id="UP000178485">
    <property type="component" value="Chromosome i"/>
</dbReference>
<dbReference type="EMBL" id="LT608328">
    <property type="protein sequence ID" value="SCM56281.1"/>
    <property type="molecule type" value="Genomic_DNA"/>
</dbReference>
<dbReference type="RefSeq" id="WP_071136272.1">
    <property type="nucleotide sequence ID" value="NZ_DUQN01000130.1"/>
</dbReference>
<dbReference type="STRING" id="1642646.ING2E5A_0805"/>
<organism evidence="1 2">
    <name type="scientific">Petrimonas mucosa</name>
    <dbReference type="NCBI Taxonomy" id="1642646"/>
    <lineage>
        <taxon>Bacteria</taxon>
        <taxon>Pseudomonadati</taxon>
        <taxon>Bacteroidota</taxon>
        <taxon>Bacteroidia</taxon>
        <taxon>Bacteroidales</taxon>
        <taxon>Dysgonomonadaceae</taxon>
        <taxon>Petrimonas</taxon>
    </lineage>
</organism>
<reference evidence="1 2" key="1">
    <citation type="submission" date="2016-08" db="EMBL/GenBank/DDBJ databases">
        <authorList>
            <person name="Seilhamer J.J."/>
        </authorList>
    </citation>
    <scope>NUCLEOTIDE SEQUENCE [LARGE SCALE GENOMIC DNA]</scope>
    <source>
        <strain evidence="1">ING2-E5A</strain>
    </source>
</reference>
<gene>
    <name evidence="1" type="ORF">ING2E5A_0805</name>
</gene>
<evidence type="ECO:0008006" key="3">
    <source>
        <dbReference type="Google" id="ProtNLM"/>
    </source>
</evidence>
<dbReference type="InterPro" id="IPR027848">
    <property type="entry name" value="DUF4494"/>
</dbReference>
<evidence type="ECO:0000313" key="2">
    <source>
        <dbReference type="Proteomes" id="UP000178485"/>
    </source>
</evidence>
<accession>A0A1G4G525</accession>
<name>A0A1G4G525_9BACT</name>
<keyword evidence="2" id="KW-1185">Reference proteome</keyword>
<sequence>MYNWFECKVRYDKTLDTGMIKTVTEPYLVDAMSFTEAEARIIEEMRPYMSGEFTVSDIKRARFSDTFFNETGDRYYKAKLYFITLDEKSGSEKKTAVNMLVQASELKEAVEIVEMEMKKTMVDYTIAAVNETAIMDVFRYQVEENSTTGE</sequence>
<dbReference type="AlphaFoldDB" id="A0A1G4G525"/>
<dbReference type="KEGG" id="pmuc:ING2E5A_0805"/>